<organism evidence="1 2">
    <name type="scientific">Mycena pura</name>
    <dbReference type="NCBI Taxonomy" id="153505"/>
    <lineage>
        <taxon>Eukaryota</taxon>
        <taxon>Fungi</taxon>
        <taxon>Dikarya</taxon>
        <taxon>Basidiomycota</taxon>
        <taxon>Agaricomycotina</taxon>
        <taxon>Agaricomycetes</taxon>
        <taxon>Agaricomycetidae</taxon>
        <taxon>Agaricales</taxon>
        <taxon>Marasmiineae</taxon>
        <taxon>Mycenaceae</taxon>
        <taxon>Mycena</taxon>
    </lineage>
</organism>
<proteinExistence type="predicted"/>
<evidence type="ECO:0000313" key="2">
    <source>
        <dbReference type="Proteomes" id="UP001219525"/>
    </source>
</evidence>
<name>A0AAD6VC94_9AGAR</name>
<keyword evidence="2" id="KW-1185">Reference proteome</keyword>
<reference evidence="1" key="1">
    <citation type="submission" date="2023-03" db="EMBL/GenBank/DDBJ databases">
        <title>Massive genome expansion in bonnet fungi (Mycena s.s.) driven by repeated elements and novel gene families across ecological guilds.</title>
        <authorList>
            <consortium name="Lawrence Berkeley National Laboratory"/>
            <person name="Harder C.B."/>
            <person name="Miyauchi S."/>
            <person name="Viragh M."/>
            <person name="Kuo A."/>
            <person name="Thoen E."/>
            <person name="Andreopoulos B."/>
            <person name="Lu D."/>
            <person name="Skrede I."/>
            <person name="Drula E."/>
            <person name="Henrissat B."/>
            <person name="Morin E."/>
            <person name="Kohler A."/>
            <person name="Barry K."/>
            <person name="LaButti K."/>
            <person name="Morin E."/>
            <person name="Salamov A."/>
            <person name="Lipzen A."/>
            <person name="Mereny Z."/>
            <person name="Hegedus B."/>
            <person name="Baldrian P."/>
            <person name="Stursova M."/>
            <person name="Weitz H."/>
            <person name="Taylor A."/>
            <person name="Grigoriev I.V."/>
            <person name="Nagy L.G."/>
            <person name="Martin F."/>
            <person name="Kauserud H."/>
        </authorList>
    </citation>
    <scope>NUCLEOTIDE SEQUENCE</scope>
    <source>
        <strain evidence="1">9144</strain>
    </source>
</reference>
<sequence length="244" mass="27094">MNDLGRDRVDDVMPARRYDAKPDSRGFLASLWRHFGGPCSLIVLPLPYKSNTESLIELNILHLQSHTRPTTNRQPLNNMPSPVESGQEIMIPLFDPAVAGAPVHVNWQQNMAQRKADYYALTADNITTGEQVPFFIAAEYYKSSTQANPSHITKVGELVEGEGYKLKVNDRLQYGQKNAEGELRFIVYHDKERKPYQHRFIETAVGSATAGKAAEMAKAFGIGAVGGTIMDGLKGIVGDYLHTF</sequence>
<comment type="caution">
    <text evidence="1">The sequence shown here is derived from an EMBL/GenBank/DDBJ whole genome shotgun (WGS) entry which is preliminary data.</text>
</comment>
<evidence type="ECO:0000313" key="1">
    <source>
        <dbReference type="EMBL" id="KAJ7208860.1"/>
    </source>
</evidence>
<protein>
    <submittedName>
        <fullName evidence="1">Uncharacterized protein</fullName>
    </submittedName>
</protein>
<accession>A0AAD6VC94</accession>
<dbReference type="AlphaFoldDB" id="A0AAD6VC94"/>
<gene>
    <name evidence="1" type="ORF">GGX14DRAFT_632770</name>
</gene>
<dbReference type="Proteomes" id="UP001219525">
    <property type="component" value="Unassembled WGS sequence"/>
</dbReference>
<dbReference type="EMBL" id="JARJCW010000032">
    <property type="protein sequence ID" value="KAJ7208860.1"/>
    <property type="molecule type" value="Genomic_DNA"/>
</dbReference>